<dbReference type="SUPFAM" id="SSF81624">
    <property type="entry name" value="N-terminal domain of MutM-like DNA repair proteins"/>
    <property type="match status" value="1"/>
</dbReference>
<dbReference type="InterPro" id="IPR010979">
    <property type="entry name" value="Ribosomal_uS13-like_H2TH"/>
</dbReference>
<dbReference type="GO" id="GO:0016829">
    <property type="term" value="F:lyase activity"/>
    <property type="evidence" value="ECO:0007669"/>
    <property type="project" value="UniProtKB-KW"/>
</dbReference>
<dbReference type="Pfam" id="PF01149">
    <property type="entry name" value="Fapy_DNA_glyco"/>
    <property type="match status" value="1"/>
</dbReference>
<keyword evidence="8" id="KW-0511">Multifunctional enzyme</keyword>
<evidence type="ECO:0000256" key="4">
    <source>
        <dbReference type="ARBA" id="ARBA00022801"/>
    </source>
</evidence>
<dbReference type="GO" id="GO:0008534">
    <property type="term" value="F:oxidized purine nucleobase lesion DNA N-glycosylase activity"/>
    <property type="evidence" value="ECO:0007669"/>
    <property type="project" value="UniProtKB-EC"/>
</dbReference>
<evidence type="ECO:0000256" key="2">
    <source>
        <dbReference type="ARBA" id="ARBA00009409"/>
    </source>
</evidence>
<dbReference type="GO" id="GO:0003684">
    <property type="term" value="F:damaged DNA binding"/>
    <property type="evidence" value="ECO:0007669"/>
    <property type="project" value="InterPro"/>
</dbReference>
<feature type="domain" description="Formamidopyrimidine-DNA glycosylase catalytic" evidence="10">
    <location>
        <begin position="2"/>
        <end position="113"/>
    </location>
</feature>
<proteinExistence type="inferred from homology"/>
<dbReference type="Gene3D" id="3.20.190.10">
    <property type="entry name" value="MutM-like, N-terminal"/>
    <property type="match status" value="1"/>
</dbReference>
<evidence type="ECO:0000256" key="9">
    <source>
        <dbReference type="ARBA" id="ARBA00023295"/>
    </source>
</evidence>
<protein>
    <submittedName>
        <fullName evidence="11">Formamidopyrimidine-DNA glycosylase</fullName>
    </submittedName>
</protein>
<comment type="catalytic activity">
    <reaction evidence="1">
        <text>Hydrolysis of DNA containing ring-opened 7-methylguanine residues, releasing 2,6-diamino-4-hydroxy-5-(N-methyl)formamidopyrimidine.</text>
        <dbReference type="EC" id="3.2.2.23"/>
    </reaction>
</comment>
<evidence type="ECO:0000313" key="12">
    <source>
        <dbReference type="Proteomes" id="UP000662074"/>
    </source>
</evidence>
<comment type="similarity">
    <text evidence="2">Belongs to the FPG family.</text>
</comment>
<dbReference type="EMBL" id="BMDO01000001">
    <property type="protein sequence ID" value="GGI48827.1"/>
    <property type="molecule type" value="Genomic_DNA"/>
</dbReference>
<organism evidence="11 12">
    <name type="scientific">Mucilaginibacter galii</name>
    <dbReference type="NCBI Taxonomy" id="2005073"/>
    <lineage>
        <taxon>Bacteria</taxon>
        <taxon>Pseudomonadati</taxon>
        <taxon>Bacteroidota</taxon>
        <taxon>Sphingobacteriia</taxon>
        <taxon>Sphingobacteriales</taxon>
        <taxon>Sphingobacteriaceae</taxon>
        <taxon>Mucilaginibacter</taxon>
    </lineage>
</organism>
<dbReference type="GO" id="GO:0006284">
    <property type="term" value="P:base-excision repair"/>
    <property type="evidence" value="ECO:0007669"/>
    <property type="project" value="InterPro"/>
</dbReference>
<dbReference type="InterPro" id="IPR035937">
    <property type="entry name" value="FPG_N"/>
</dbReference>
<evidence type="ECO:0000256" key="5">
    <source>
        <dbReference type="ARBA" id="ARBA00023125"/>
    </source>
</evidence>
<keyword evidence="7" id="KW-0456">Lyase</keyword>
<dbReference type="Gene3D" id="1.10.8.50">
    <property type="match status" value="1"/>
</dbReference>
<dbReference type="PANTHER" id="PTHR22993:SF9">
    <property type="entry name" value="FORMAMIDOPYRIMIDINE-DNA GLYCOSYLASE"/>
    <property type="match status" value="1"/>
</dbReference>
<dbReference type="SMART" id="SM01232">
    <property type="entry name" value="H2TH"/>
    <property type="match status" value="1"/>
</dbReference>
<evidence type="ECO:0000256" key="1">
    <source>
        <dbReference type="ARBA" id="ARBA00001668"/>
    </source>
</evidence>
<name>A0A917J6H3_9SPHI</name>
<keyword evidence="12" id="KW-1185">Reference proteome</keyword>
<keyword evidence="4" id="KW-0378">Hydrolase</keyword>
<sequence>MPELPDLQVFSQSLNKVLKGKKLQKLNILQTKKLNVTEKELITALEGQELNRVERSGKQLHFVFKNGNVLGLHLMLHGQMHWFDGDNTNKFTILELHFEGGKGLAITDFQRQATPTLNPDEPTAPDAMAGDAGYQFWKTTLQNSRGAVKSLLLNQDIVRGIGNAYADEILYDARLSPFSIASKIPDANVKVLAKSVKGVLKNAEKQILKDNPDRISGEFRDFLQVHLPKHKTTPQGEAILQKTLSSRKTYYTDAQEMFD</sequence>
<dbReference type="GO" id="GO:0003906">
    <property type="term" value="F:DNA-(apurinic or apyrimidinic site) endonuclease activity"/>
    <property type="evidence" value="ECO:0007669"/>
    <property type="project" value="InterPro"/>
</dbReference>
<dbReference type="Proteomes" id="UP000662074">
    <property type="component" value="Unassembled WGS sequence"/>
</dbReference>
<keyword evidence="6" id="KW-0234">DNA repair</keyword>
<reference evidence="11" key="1">
    <citation type="journal article" date="2014" name="Int. J. Syst. Evol. Microbiol.">
        <title>Complete genome sequence of Corynebacterium casei LMG S-19264T (=DSM 44701T), isolated from a smear-ripened cheese.</title>
        <authorList>
            <consortium name="US DOE Joint Genome Institute (JGI-PGF)"/>
            <person name="Walter F."/>
            <person name="Albersmeier A."/>
            <person name="Kalinowski J."/>
            <person name="Ruckert C."/>
        </authorList>
    </citation>
    <scope>NUCLEOTIDE SEQUENCE</scope>
    <source>
        <strain evidence="11">CCM 8711</strain>
    </source>
</reference>
<comment type="caution">
    <text evidence="11">The sequence shown here is derived from an EMBL/GenBank/DDBJ whole genome shotgun (WGS) entry which is preliminary data.</text>
</comment>
<accession>A0A917J6H3</accession>
<dbReference type="PANTHER" id="PTHR22993">
    <property type="entry name" value="FORMAMIDOPYRIMIDINE-DNA GLYCOSYLASE"/>
    <property type="match status" value="1"/>
</dbReference>
<dbReference type="InterPro" id="IPR015886">
    <property type="entry name" value="H2TH_FPG"/>
</dbReference>
<evidence type="ECO:0000256" key="6">
    <source>
        <dbReference type="ARBA" id="ARBA00023204"/>
    </source>
</evidence>
<dbReference type="RefSeq" id="WP_188412693.1">
    <property type="nucleotide sequence ID" value="NZ_BMDO01000001.1"/>
</dbReference>
<evidence type="ECO:0000256" key="7">
    <source>
        <dbReference type="ARBA" id="ARBA00023239"/>
    </source>
</evidence>
<reference evidence="11" key="2">
    <citation type="submission" date="2020-09" db="EMBL/GenBank/DDBJ databases">
        <authorList>
            <person name="Sun Q."/>
            <person name="Sedlacek I."/>
        </authorList>
    </citation>
    <scope>NUCLEOTIDE SEQUENCE</scope>
    <source>
        <strain evidence="11">CCM 8711</strain>
    </source>
</reference>
<dbReference type="InterPro" id="IPR012319">
    <property type="entry name" value="FPG_cat"/>
</dbReference>
<evidence type="ECO:0000259" key="10">
    <source>
        <dbReference type="PROSITE" id="PS51068"/>
    </source>
</evidence>
<dbReference type="GO" id="GO:0008270">
    <property type="term" value="F:zinc ion binding"/>
    <property type="evidence" value="ECO:0007669"/>
    <property type="project" value="InterPro"/>
</dbReference>
<gene>
    <name evidence="11" type="ORF">GCM10011425_00390</name>
</gene>
<evidence type="ECO:0000256" key="8">
    <source>
        <dbReference type="ARBA" id="ARBA00023268"/>
    </source>
</evidence>
<keyword evidence="5" id="KW-0238">DNA-binding</keyword>
<keyword evidence="9" id="KW-0326">Glycosidase</keyword>
<dbReference type="PROSITE" id="PS51068">
    <property type="entry name" value="FPG_CAT"/>
    <property type="match status" value="1"/>
</dbReference>
<dbReference type="SMART" id="SM00898">
    <property type="entry name" value="Fapy_DNA_glyco"/>
    <property type="match status" value="1"/>
</dbReference>
<dbReference type="Pfam" id="PF06831">
    <property type="entry name" value="H2TH"/>
    <property type="match status" value="1"/>
</dbReference>
<evidence type="ECO:0000313" key="11">
    <source>
        <dbReference type="EMBL" id="GGI48827.1"/>
    </source>
</evidence>
<dbReference type="SUPFAM" id="SSF46946">
    <property type="entry name" value="S13-like H2TH domain"/>
    <property type="match status" value="1"/>
</dbReference>
<evidence type="ECO:0000256" key="3">
    <source>
        <dbReference type="ARBA" id="ARBA00022763"/>
    </source>
</evidence>
<keyword evidence="3" id="KW-0227">DNA damage</keyword>
<dbReference type="AlphaFoldDB" id="A0A917J6H3"/>